<evidence type="ECO:0000313" key="2">
    <source>
        <dbReference type="Proteomes" id="UP000635606"/>
    </source>
</evidence>
<dbReference type="Gene3D" id="3.40.50.150">
    <property type="entry name" value="Vaccinia Virus protein VP39"/>
    <property type="match status" value="1"/>
</dbReference>
<dbReference type="EMBL" id="BOPH01000088">
    <property type="protein sequence ID" value="GIJ71451.1"/>
    <property type="molecule type" value="Genomic_DNA"/>
</dbReference>
<gene>
    <name evidence="1" type="ORF">Voc01_063680</name>
</gene>
<keyword evidence="2" id="KW-1185">Reference proteome</keyword>
<organism evidence="1 2">
    <name type="scientific">Virgisporangium ochraceum</name>
    <dbReference type="NCBI Taxonomy" id="65505"/>
    <lineage>
        <taxon>Bacteria</taxon>
        <taxon>Bacillati</taxon>
        <taxon>Actinomycetota</taxon>
        <taxon>Actinomycetes</taxon>
        <taxon>Micromonosporales</taxon>
        <taxon>Micromonosporaceae</taxon>
        <taxon>Virgisporangium</taxon>
    </lineage>
</organism>
<comment type="caution">
    <text evidence="1">The sequence shown here is derived from an EMBL/GenBank/DDBJ whole genome shotgun (WGS) entry which is preliminary data.</text>
</comment>
<dbReference type="InterPro" id="IPR029063">
    <property type="entry name" value="SAM-dependent_MTases_sf"/>
</dbReference>
<protein>
    <submittedName>
        <fullName evidence="1">Uncharacterized protein</fullName>
    </submittedName>
</protein>
<accession>A0A8J4A275</accession>
<name>A0A8J4A275_9ACTN</name>
<dbReference type="SUPFAM" id="SSF53335">
    <property type="entry name" value="S-adenosyl-L-methionine-dependent methyltransferases"/>
    <property type="match status" value="1"/>
</dbReference>
<evidence type="ECO:0000313" key="1">
    <source>
        <dbReference type="EMBL" id="GIJ71451.1"/>
    </source>
</evidence>
<proteinExistence type="predicted"/>
<reference evidence="1" key="1">
    <citation type="submission" date="2021-01" db="EMBL/GenBank/DDBJ databases">
        <title>Whole genome shotgun sequence of Virgisporangium ochraceum NBRC 16418.</title>
        <authorList>
            <person name="Komaki H."/>
            <person name="Tamura T."/>
        </authorList>
    </citation>
    <scope>NUCLEOTIDE SEQUENCE</scope>
    <source>
        <strain evidence="1">NBRC 16418</strain>
    </source>
</reference>
<sequence length="127" mass="13586">MAAAIDAARRRAVGPSYVVGDVTDLASAGLATFDFFLDVGCFQGFDADRRQAVGRGVTTLANPGATLLMLAFGPTRLRAWMGGVSLDEVAAAFPGWTMTSVDPAQTDGLGWPMNRSSPRWYRLRSSR</sequence>
<dbReference type="Proteomes" id="UP000635606">
    <property type="component" value="Unassembled WGS sequence"/>
</dbReference>
<dbReference type="AlphaFoldDB" id="A0A8J4A275"/>